<organism evidence="5 6">
    <name type="scientific">Sipha flava</name>
    <name type="common">yellow sugarcane aphid</name>
    <dbReference type="NCBI Taxonomy" id="143950"/>
    <lineage>
        <taxon>Eukaryota</taxon>
        <taxon>Metazoa</taxon>
        <taxon>Ecdysozoa</taxon>
        <taxon>Arthropoda</taxon>
        <taxon>Hexapoda</taxon>
        <taxon>Insecta</taxon>
        <taxon>Pterygota</taxon>
        <taxon>Neoptera</taxon>
        <taxon>Paraneoptera</taxon>
        <taxon>Hemiptera</taxon>
        <taxon>Sternorrhyncha</taxon>
        <taxon>Aphidomorpha</taxon>
        <taxon>Aphidoidea</taxon>
        <taxon>Aphididae</taxon>
        <taxon>Sipha</taxon>
    </lineage>
</organism>
<name>A0A8B8FR27_9HEMI</name>
<dbReference type="Proteomes" id="UP000694846">
    <property type="component" value="Unplaced"/>
</dbReference>
<dbReference type="AlphaFoldDB" id="A0A8B8FR27"/>
<feature type="chain" id="PRO_5034768557" evidence="4">
    <location>
        <begin position="21"/>
        <end position="401"/>
    </location>
</feature>
<dbReference type="Gene3D" id="2.120.10.30">
    <property type="entry name" value="TolB, C-terminal domain"/>
    <property type="match status" value="1"/>
</dbReference>
<dbReference type="Pfam" id="PF03022">
    <property type="entry name" value="MRJP"/>
    <property type="match status" value="1"/>
</dbReference>
<keyword evidence="3" id="KW-0964">Secreted</keyword>
<evidence type="ECO:0000313" key="6">
    <source>
        <dbReference type="RefSeq" id="XP_025413197.1"/>
    </source>
</evidence>
<dbReference type="OrthoDB" id="7776143at2759"/>
<keyword evidence="4" id="KW-0732">Signal</keyword>
<evidence type="ECO:0000313" key="5">
    <source>
        <dbReference type="Proteomes" id="UP000694846"/>
    </source>
</evidence>
<gene>
    <name evidence="6" type="primary">LOC112685496</name>
</gene>
<evidence type="ECO:0000256" key="2">
    <source>
        <dbReference type="ARBA" id="ARBA00009127"/>
    </source>
</evidence>
<evidence type="ECO:0000256" key="4">
    <source>
        <dbReference type="SAM" id="SignalP"/>
    </source>
</evidence>
<sequence length="401" mass="45957">MSIMCNLILMLSFLYATAWSSKMKEVLNLKEIHFSFSKKIFTNNSKLEPANVMPMALERWQDKLFLVTPRFKLDVPVTLSYINITNLESKKNNTPILIPYPDQKSHKISEHNLTSIIKVRADVCDRLWVLDNGRINNKQESAPVLHVYDLKTDLHMRTFNFGNLANLNSDFSNLEVDVTSSTCDEPYAYIPDSDTYRLLVYNWKSNESYALTHNFFHFDPLCGDINLGEVHYQSQKGLYGIALSPMARDGFRTAYFHSTASTMGFAVNTKTLRNENFDINVNVYDFKVMGRRGTNKQATSSSFDIETGVLFYGFLLKNVIGCWNSYGGDEYNELTQGTINLDKSSDMYPADVRVDRTGNLWVLSNTFPTYNKKEYDQSLINVKIYMTPVRQVIKGTVCDDI</sequence>
<protein>
    <submittedName>
        <fullName evidence="6">Protein yellow-like</fullName>
    </submittedName>
</protein>
<evidence type="ECO:0000256" key="1">
    <source>
        <dbReference type="ARBA" id="ARBA00004613"/>
    </source>
</evidence>
<dbReference type="GeneID" id="112685496"/>
<dbReference type="GO" id="GO:0005576">
    <property type="term" value="C:extracellular region"/>
    <property type="evidence" value="ECO:0007669"/>
    <property type="project" value="UniProtKB-SubCell"/>
</dbReference>
<dbReference type="PANTHER" id="PTHR10009">
    <property type="entry name" value="PROTEIN YELLOW-RELATED"/>
    <property type="match status" value="1"/>
</dbReference>
<accession>A0A8B8FR27</accession>
<comment type="subcellular location">
    <subcellularLocation>
        <location evidence="1">Secreted</location>
    </subcellularLocation>
</comment>
<dbReference type="InterPro" id="IPR017996">
    <property type="entry name" value="MRJP/yellow-related"/>
</dbReference>
<keyword evidence="5" id="KW-1185">Reference proteome</keyword>
<proteinExistence type="inferred from homology"/>
<evidence type="ECO:0000256" key="3">
    <source>
        <dbReference type="ARBA" id="ARBA00022525"/>
    </source>
</evidence>
<comment type="similarity">
    <text evidence="2">Belongs to the major royal jelly protein family.</text>
</comment>
<feature type="signal peptide" evidence="4">
    <location>
        <begin position="1"/>
        <end position="20"/>
    </location>
</feature>
<dbReference type="InterPro" id="IPR011042">
    <property type="entry name" value="6-blade_b-propeller_TolB-like"/>
</dbReference>
<dbReference type="PANTHER" id="PTHR10009:SF11">
    <property type="entry name" value="RH54244P"/>
    <property type="match status" value="1"/>
</dbReference>
<dbReference type="RefSeq" id="XP_025413197.1">
    <property type="nucleotide sequence ID" value="XM_025557412.1"/>
</dbReference>
<reference evidence="6" key="1">
    <citation type="submission" date="2025-08" db="UniProtKB">
        <authorList>
            <consortium name="RefSeq"/>
        </authorList>
    </citation>
    <scope>IDENTIFICATION</scope>
    <source>
        <tissue evidence="6">Whole body</tissue>
    </source>
</reference>